<reference evidence="1 2" key="1">
    <citation type="submission" date="2019-09" db="EMBL/GenBank/DDBJ databases">
        <title>Actinomadura physcomitrii sp. nov., a novel actinomycete isolated from moss [Physcomitrium sphaericum (Ludw) Fuernr].</title>
        <authorList>
            <person name="Zhuang X."/>
            <person name="Liu C."/>
        </authorList>
    </citation>
    <scope>NUCLEOTIDE SEQUENCE [LARGE SCALE GENOMIC DNA]</scope>
    <source>
        <strain evidence="1 2">HMC1</strain>
    </source>
</reference>
<accession>A0A6H9YZ78</accession>
<evidence type="ECO:0000313" key="1">
    <source>
        <dbReference type="EMBL" id="KAB2347333.1"/>
    </source>
</evidence>
<keyword evidence="2" id="KW-1185">Reference proteome</keyword>
<comment type="caution">
    <text evidence="1">The sequence shown here is derived from an EMBL/GenBank/DDBJ whole genome shotgun (WGS) entry which is preliminary data.</text>
</comment>
<dbReference type="EMBL" id="WBMT01000009">
    <property type="protein sequence ID" value="KAB2347333.1"/>
    <property type="molecule type" value="Genomic_DNA"/>
</dbReference>
<protein>
    <submittedName>
        <fullName evidence="1">Uncharacterized protein</fullName>
    </submittedName>
</protein>
<gene>
    <name evidence="1" type="ORF">F8566_20185</name>
</gene>
<evidence type="ECO:0000313" key="2">
    <source>
        <dbReference type="Proteomes" id="UP000468735"/>
    </source>
</evidence>
<dbReference type="Proteomes" id="UP000468735">
    <property type="component" value="Unassembled WGS sequence"/>
</dbReference>
<name>A0A6H9YZ78_9ACTN</name>
<proteinExistence type="predicted"/>
<organism evidence="1 2">
    <name type="scientific">Actinomadura rudentiformis</name>
    <dbReference type="NCBI Taxonomy" id="359158"/>
    <lineage>
        <taxon>Bacteria</taxon>
        <taxon>Bacillati</taxon>
        <taxon>Actinomycetota</taxon>
        <taxon>Actinomycetes</taxon>
        <taxon>Streptosporangiales</taxon>
        <taxon>Thermomonosporaceae</taxon>
        <taxon>Actinomadura</taxon>
    </lineage>
</organism>
<sequence>MGRRTDVCAGPENRPYREAWDAWDTAYEAWLQHCLDTAENAAEALSAVYEDEEARTTAFDALGLPQPPATPAEACVLGAPVWCSRCRARIRGALGSIGDLAALLESWADGHRGAASGEQILSRRASTPSPSPITDTLDELYGRLAEVEAGWRAHAGHQTRPRRSRNAEARELVLAYLQAHLDEMLKHPGSVTFGYEVWVWERRLRTLAKSDPVVRKRPGRCPRCRLVNVLRTRDDGHTECCDCGRLMNEEEYQRDVVGGADTAVVAESKEARRAS</sequence>
<dbReference type="AlphaFoldDB" id="A0A6H9YZ78"/>
<dbReference type="OrthoDB" id="3469958at2"/>
<dbReference type="RefSeq" id="WP_151562068.1">
    <property type="nucleotide sequence ID" value="NZ_WBMT01000009.1"/>
</dbReference>